<feature type="compositionally biased region" description="Polar residues" evidence="1">
    <location>
        <begin position="1104"/>
        <end position="1122"/>
    </location>
</feature>
<dbReference type="InterPro" id="IPR021950">
    <property type="entry name" value="Spt20"/>
</dbReference>
<evidence type="ECO:0000259" key="2">
    <source>
        <dbReference type="Pfam" id="PF12090"/>
    </source>
</evidence>
<feature type="domain" description="Spt20-like SEP" evidence="2">
    <location>
        <begin position="73"/>
        <end position="224"/>
    </location>
</feature>
<dbReference type="Pfam" id="PF20474">
    <property type="entry name" value="PHL"/>
    <property type="match status" value="1"/>
</dbReference>
<feature type="compositionally biased region" description="Polar residues" evidence="1">
    <location>
        <begin position="1131"/>
        <end position="1140"/>
    </location>
</feature>
<dbReference type="InterPro" id="IPR046467">
    <property type="entry name" value="PHL_dom"/>
</dbReference>
<dbReference type="GO" id="GO:0000124">
    <property type="term" value="C:SAGA complex"/>
    <property type="evidence" value="ECO:0007669"/>
    <property type="project" value="InterPro"/>
</dbReference>
<comment type="caution">
    <text evidence="4">The sequence shown here is derived from an EMBL/GenBank/DDBJ whole genome shotgun (WGS) entry which is preliminary data.</text>
</comment>
<evidence type="ECO:0000313" key="5">
    <source>
        <dbReference type="Proteomes" id="UP000825729"/>
    </source>
</evidence>
<dbReference type="GO" id="GO:0006357">
    <property type="term" value="P:regulation of transcription by RNA polymerase II"/>
    <property type="evidence" value="ECO:0007669"/>
    <property type="project" value="TreeGrafter"/>
</dbReference>
<dbReference type="Proteomes" id="UP000825729">
    <property type="component" value="Unassembled WGS sequence"/>
</dbReference>
<feature type="domain" description="PHL" evidence="3">
    <location>
        <begin position="573"/>
        <end position="722"/>
    </location>
</feature>
<feature type="compositionally biased region" description="Polar residues" evidence="1">
    <location>
        <begin position="1037"/>
        <end position="1060"/>
    </location>
</feature>
<feature type="compositionally biased region" description="Low complexity" evidence="1">
    <location>
        <begin position="1061"/>
        <end position="1078"/>
    </location>
</feature>
<protein>
    <submittedName>
        <fullName evidence="4">Uncharacterized protein</fullName>
    </submittedName>
</protein>
<reference evidence="4 5" key="1">
    <citation type="submission" date="2021-07" db="EMBL/GenBank/DDBJ databases">
        <title>The Aristolochia fimbriata genome: insights into angiosperm evolution, floral development and chemical biosynthesis.</title>
        <authorList>
            <person name="Jiao Y."/>
        </authorList>
    </citation>
    <scope>NUCLEOTIDE SEQUENCE [LARGE SCALE GENOMIC DNA]</scope>
    <source>
        <strain evidence="4">IBCAS-2021</strain>
        <tissue evidence="4">Leaf</tissue>
    </source>
</reference>
<evidence type="ECO:0000256" key="1">
    <source>
        <dbReference type="SAM" id="MobiDB-lite"/>
    </source>
</evidence>
<dbReference type="EMBL" id="JAINDJ010000004">
    <property type="protein sequence ID" value="KAG9449010.1"/>
    <property type="molecule type" value="Genomic_DNA"/>
</dbReference>
<feature type="compositionally biased region" description="Polar residues" evidence="1">
    <location>
        <begin position="478"/>
        <end position="487"/>
    </location>
</feature>
<dbReference type="InterPro" id="IPR046468">
    <property type="entry name" value="Spt20-like_SEP"/>
</dbReference>
<feature type="region of interest" description="Disordered" evidence="1">
    <location>
        <begin position="1026"/>
        <end position="1140"/>
    </location>
</feature>
<dbReference type="GO" id="GO:0003712">
    <property type="term" value="F:transcription coregulator activity"/>
    <property type="evidence" value="ECO:0007669"/>
    <property type="project" value="InterPro"/>
</dbReference>
<dbReference type="Pfam" id="PF12090">
    <property type="entry name" value="Spt20_SEP"/>
    <property type="match status" value="1"/>
</dbReference>
<sequence length="1140" mass="123459">MGVSFKVAKTGTRYRPKLCQSIDFGTGDSAAICNQKSNALAQKEDDIGVGDDRVKHSTSLDNHGRELLLPEPEVSFSLILFPKGFAIGKPNEKGVLTHLFQDNQRLLHPYNKESKTLFSAIETGWLPGDVFDDLPCKYVNGTIICEVQDYRHFVPNPETSISMGNGSPIVQKVRLQMCMENVVKDMQSISDDSWTYGDLLEVESRIIKALQPKLCLDANPLLERLCKNPILEKLNLGVCARHKRNQKHVQPVKISSDNCLQKNYDMELECHVDACDKGGVPRANTQARAPASHADACDKEAVRQASIAECQMDLHLPVNCSRPFPATAESPLNLVAGTKYIVTDSCRDPRNPDVALAKRERCNEQTTSLPMLKKPKQETMDHEYQQFMGNQVGSHLVTDLQRKGSQLELHLEAKKMQSVKPSGQKHSKVSTDHLISSSQRNSVSHSCEKDQRIDDALTPHKRKPPQNPRVSGGLPSSAFVSSTEKAISSTSTNSGNNGSLVRETRGPTKRKANSLPKAPSTSGAVPPLCASNVNTLGGDGSSGISQQKLPLSGFKGEPAVLKKFMMIDTLVKRYNLNHGRKKPDRCLDRKPLQHSPHLLMMHLSRDIKDFKDPVMPLSKSLVGGSTDIGKSRTLMFERLTRNFQGTGMHVIVHKAFCKLLLSKKPKDHRVEARVLYGDEDDSDSSGFSRLFPDTRYADLFAAQFASLMLRDGYQLTNDHMQSFQYCSQPSGNIIGGHLSSLPAMGATELPYASSSCGQNSNLGIPVSSAISTVSQQLPSILSRTQALVNTNMPLSPLQLGYLSQSQIDSASHARSLPLVTSSSTGNTNLLIGNQMVSCDSLLQMRMRQQCQRQHTQHQHQGKMMIGGTGPSLGMGSMSGGSIGSSGSPGMGNMVGMGNFHGGLSSPLSLTSLNQMANISQASGFGLNQIRSGGIPQAQTAALAKMRFNQQRGRGMISTGPTRCPMESIGGMMVTGPIPTGTMMNQQVISGSMVQVAATATALMRPRPPKLSPMNYNLNQQQLWQHHLEQQQSLQQQIGSPMQHSQASGLPDQTGSPASHISSQQMSQQGPMSPQQLSSEVGPVSSQQVSQHMTSGNIGLGPGSPQLSSQTHGSVGSITNSPMELQGASKAGSVNNTNAGE</sequence>
<proteinExistence type="predicted"/>
<feature type="compositionally biased region" description="Basic and acidic residues" evidence="1">
    <location>
        <begin position="446"/>
        <end position="458"/>
    </location>
</feature>
<name>A0AAV7EJH9_ARIFI</name>
<evidence type="ECO:0000313" key="4">
    <source>
        <dbReference type="EMBL" id="KAG9449010.1"/>
    </source>
</evidence>
<gene>
    <name evidence="4" type="ORF">H6P81_008975</name>
</gene>
<accession>A0AAV7EJH9</accession>
<feature type="region of interest" description="Disordered" evidence="1">
    <location>
        <begin position="415"/>
        <end position="529"/>
    </location>
</feature>
<evidence type="ECO:0000259" key="3">
    <source>
        <dbReference type="Pfam" id="PF20474"/>
    </source>
</evidence>
<feature type="compositionally biased region" description="Low complexity" evidence="1">
    <location>
        <begin position="1026"/>
        <end position="1036"/>
    </location>
</feature>
<keyword evidence="5" id="KW-1185">Reference proteome</keyword>
<feature type="compositionally biased region" description="Polar residues" evidence="1">
    <location>
        <begin position="1083"/>
        <end position="1096"/>
    </location>
</feature>
<feature type="compositionally biased region" description="Low complexity" evidence="1">
    <location>
        <begin position="488"/>
        <end position="499"/>
    </location>
</feature>
<feature type="compositionally biased region" description="Polar residues" evidence="1">
    <location>
        <begin position="433"/>
        <end position="445"/>
    </location>
</feature>
<dbReference type="AlphaFoldDB" id="A0AAV7EJH9"/>
<dbReference type="PANTHER" id="PTHR13526:SF8">
    <property type="entry name" value="TRANSCRIPTION FACTOR SPT20 HOMOLOG"/>
    <property type="match status" value="1"/>
</dbReference>
<dbReference type="PANTHER" id="PTHR13526">
    <property type="entry name" value="TRANSCRIPTION FACTOR SPT20 HOMOLOG"/>
    <property type="match status" value="1"/>
</dbReference>
<organism evidence="4 5">
    <name type="scientific">Aristolochia fimbriata</name>
    <name type="common">White veined hardy Dutchman's pipe vine</name>
    <dbReference type="NCBI Taxonomy" id="158543"/>
    <lineage>
        <taxon>Eukaryota</taxon>
        <taxon>Viridiplantae</taxon>
        <taxon>Streptophyta</taxon>
        <taxon>Embryophyta</taxon>
        <taxon>Tracheophyta</taxon>
        <taxon>Spermatophyta</taxon>
        <taxon>Magnoliopsida</taxon>
        <taxon>Magnoliidae</taxon>
        <taxon>Piperales</taxon>
        <taxon>Aristolochiaceae</taxon>
        <taxon>Aristolochia</taxon>
    </lineage>
</organism>